<dbReference type="SUPFAM" id="SSF52833">
    <property type="entry name" value="Thioredoxin-like"/>
    <property type="match status" value="1"/>
</dbReference>
<dbReference type="Proteomes" id="UP001174909">
    <property type="component" value="Unassembled WGS sequence"/>
</dbReference>
<accession>A0AA35RK23</accession>
<evidence type="ECO:0000256" key="1">
    <source>
        <dbReference type="SAM" id="MobiDB-lite"/>
    </source>
</evidence>
<dbReference type="InterPro" id="IPR036249">
    <property type="entry name" value="Thioredoxin-like_sf"/>
</dbReference>
<keyword evidence="3" id="KW-1185">Reference proteome</keyword>
<feature type="region of interest" description="Disordered" evidence="1">
    <location>
        <begin position="1"/>
        <end position="23"/>
    </location>
</feature>
<organism evidence="2 3">
    <name type="scientific">Geodia barretti</name>
    <name type="common">Barrett's horny sponge</name>
    <dbReference type="NCBI Taxonomy" id="519541"/>
    <lineage>
        <taxon>Eukaryota</taxon>
        <taxon>Metazoa</taxon>
        <taxon>Porifera</taxon>
        <taxon>Demospongiae</taxon>
        <taxon>Heteroscleromorpha</taxon>
        <taxon>Tetractinellida</taxon>
        <taxon>Astrophorina</taxon>
        <taxon>Geodiidae</taxon>
        <taxon>Geodia</taxon>
    </lineage>
</organism>
<evidence type="ECO:0000313" key="2">
    <source>
        <dbReference type="EMBL" id="CAI8012944.1"/>
    </source>
</evidence>
<gene>
    <name evidence="2" type="ORF">GBAR_LOCUS8252</name>
</gene>
<sequence>MISGELSPRSRNPGEAAPIFHPTGGRVTARELLEDWQEGSTADVRTALEAILVRDETGPRVGEAAPDFSLKRLGSEERVRLSDFRGRRPVALAFGSYT</sequence>
<dbReference type="EMBL" id="CASHTH010001226">
    <property type="protein sequence ID" value="CAI8012944.1"/>
    <property type="molecule type" value="Genomic_DNA"/>
</dbReference>
<dbReference type="Gene3D" id="3.40.30.10">
    <property type="entry name" value="Glutaredoxin"/>
    <property type="match status" value="1"/>
</dbReference>
<dbReference type="AlphaFoldDB" id="A0AA35RK23"/>
<reference evidence="2" key="1">
    <citation type="submission" date="2023-03" db="EMBL/GenBank/DDBJ databases">
        <authorList>
            <person name="Steffen K."/>
            <person name="Cardenas P."/>
        </authorList>
    </citation>
    <scope>NUCLEOTIDE SEQUENCE</scope>
</reference>
<protein>
    <recommendedName>
        <fullName evidence="4">Redoxin domain-containing protein</fullName>
    </recommendedName>
</protein>
<comment type="caution">
    <text evidence="2">The sequence shown here is derived from an EMBL/GenBank/DDBJ whole genome shotgun (WGS) entry which is preliminary data.</text>
</comment>
<proteinExistence type="predicted"/>
<evidence type="ECO:0000313" key="3">
    <source>
        <dbReference type="Proteomes" id="UP001174909"/>
    </source>
</evidence>
<name>A0AA35RK23_GEOBA</name>
<evidence type="ECO:0008006" key="4">
    <source>
        <dbReference type="Google" id="ProtNLM"/>
    </source>
</evidence>